<dbReference type="PANTHER" id="PTHR43531">
    <property type="entry name" value="PROTEIN ICFG"/>
    <property type="match status" value="1"/>
</dbReference>
<dbReference type="GO" id="GO:0007165">
    <property type="term" value="P:signal transduction"/>
    <property type="evidence" value="ECO:0007669"/>
    <property type="project" value="UniProtKB-KW"/>
</dbReference>
<dbReference type="Pfam" id="PF00672">
    <property type="entry name" value="HAMP"/>
    <property type="match status" value="1"/>
</dbReference>
<dbReference type="CDD" id="cd06225">
    <property type="entry name" value="HAMP"/>
    <property type="match status" value="1"/>
</dbReference>
<accession>I0HTR1</accession>
<dbReference type="KEGG" id="rge:RGE_30590"/>
<keyword evidence="9" id="KW-1185">Reference proteome</keyword>
<dbReference type="FunFam" id="1.10.287.950:FF:000001">
    <property type="entry name" value="Methyl-accepting chemotaxis sensory transducer"/>
    <property type="match status" value="1"/>
</dbReference>
<evidence type="ECO:0000256" key="2">
    <source>
        <dbReference type="ARBA" id="ARBA00022481"/>
    </source>
</evidence>
<name>I0HTR1_RUBGI</name>
<dbReference type="Pfam" id="PF12729">
    <property type="entry name" value="4HB_MCP_1"/>
    <property type="match status" value="1"/>
</dbReference>
<dbReference type="Pfam" id="PF00015">
    <property type="entry name" value="MCPsignal"/>
    <property type="match status" value="1"/>
</dbReference>
<evidence type="ECO:0000313" key="8">
    <source>
        <dbReference type="EMBL" id="BAL96398.1"/>
    </source>
</evidence>
<dbReference type="PROSITE" id="PS50885">
    <property type="entry name" value="HAMP"/>
    <property type="match status" value="1"/>
</dbReference>
<dbReference type="Gene3D" id="1.10.287.950">
    <property type="entry name" value="Methyl-accepting chemotaxis protein"/>
    <property type="match status" value="1"/>
</dbReference>
<dbReference type="InterPro" id="IPR047347">
    <property type="entry name" value="YvaQ-like_sensor"/>
</dbReference>
<dbReference type="InterPro" id="IPR003660">
    <property type="entry name" value="HAMP_dom"/>
</dbReference>
<dbReference type="GO" id="GO:0005886">
    <property type="term" value="C:plasma membrane"/>
    <property type="evidence" value="ECO:0007669"/>
    <property type="project" value="TreeGrafter"/>
</dbReference>
<evidence type="ECO:0000259" key="7">
    <source>
        <dbReference type="PROSITE" id="PS50885"/>
    </source>
</evidence>
<evidence type="ECO:0000256" key="5">
    <source>
        <dbReference type="SAM" id="Phobius"/>
    </source>
</evidence>
<dbReference type="SUPFAM" id="SSF58104">
    <property type="entry name" value="Methyl-accepting chemotaxis protein (MCP) signaling domain"/>
    <property type="match status" value="1"/>
</dbReference>
<dbReference type="CDD" id="cd19411">
    <property type="entry name" value="MCP2201-like_sensor"/>
    <property type="match status" value="1"/>
</dbReference>
<protein>
    <submittedName>
        <fullName evidence="8">Methyl-accepting chemotaxis protein</fullName>
    </submittedName>
</protein>
<keyword evidence="4" id="KW-0807">Transducer</keyword>
<dbReference type="InterPro" id="IPR051310">
    <property type="entry name" value="MCP_chemotaxis"/>
</dbReference>
<dbReference type="InterPro" id="IPR004089">
    <property type="entry name" value="MCPsignal_dom"/>
</dbReference>
<keyword evidence="5" id="KW-1133">Transmembrane helix</keyword>
<dbReference type="PANTHER" id="PTHR43531:SF14">
    <property type="entry name" value="METHYL-ACCEPTING CHEMOTAXIS PROTEIN I-RELATED"/>
    <property type="match status" value="1"/>
</dbReference>
<dbReference type="eggNOG" id="COG0840">
    <property type="taxonomic scope" value="Bacteria"/>
</dbReference>
<evidence type="ECO:0000256" key="4">
    <source>
        <dbReference type="PROSITE-ProRule" id="PRU00284"/>
    </source>
</evidence>
<feature type="domain" description="HAMP" evidence="7">
    <location>
        <begin position="208"/>
        <end position="260"/>
    </location>
</feature>
<dbReference type="AlphaFoldDB" id="I0HTR1"/>
<evidence type="ECO:0000256" key="3">
    <source>
        <dbReference type="ARBA" id="ARBA00029447"/>
    </source>
</evidence>
<keyword evidence="2" id="KW-0488">Methylation</keyword>
<organism evidence="8 9">
    <name type="scientific">Rubrivivax gelatinosus (strain NBRC 100245 / IL144)</name>
    <dbReference type="NCBI Taxonomy" id="983917"/>
    <lineage>
        <taxon>Bacteria</taxon>
        <taxon>Pseudomonadati</taxon>
        <taxon>Pseudomonadota</taxon>
        <taxon>Betaproteobacteria</taxon>
        <taxon>Burkholderiales</taxon>
        <taxon>Sphaerotilaceae</taxon>
        <taxon>Rubrivivax</taxon>
    </lineage>
</organism>
<dbReference type="RefSeq" id="WP_014429259.1">
    <property type="nucleotide sequence ID" value="NC_017075.1"/>
</dbReference>
<feature type="domain" description="Methyl-accepting transducer" evidence="6">
    <location>
        <begin position="265"/>
        <end position="494"/>
    </location>
</feature>
<dbReference type="STRING" id="983917.RGE_30590"/>
<evidence type="ECO:0000259" key="6">
    <source>
        <dbReference type="PROSITE" id="PS50111"/>
    </source>
</evidence>
<comment type="similarity">
    <text evidence="3">Belongs to the methyl-accepting chemotaxis (MCP) protein family.</text>
</comment>
<gene>
    <name evidence="8" type="primary">mcp</name>
    <name evidence="8" type="ordered locus">RGE_30590</name>
</gene>
<dbReference type="PATRIC" id="fig|983917.3.peg.2984"/>
<dbReference type="SMART" id="SM00283">
    <property type="entry name" value="MA"/>
    <property type="match status" value="1"/>
</dbReference>
<dbReference type="EMBL" id="AP012320">
    <property type="protein sequence ID" value="BAL96398.1"/>
    <property type="molecule type" value="Genomic_DNA"/>
</dbReference>
<sequence length="556" mass="58026">MTQLRIAVRLGLAFALVLAITVAIAAVAVWQLQVHRDATASMVEREMQRNESTQQWASLLRVNLFQVTSALKTSDAAYAARLQADALEGSRSAAPLREKVVQLTDDDEGKALIAAINAERQKYLDVRADLFKRKEAGGEVSAAVDHELQPLAEAYLARLQEVVEHSHRVLDRKVEALDAATQLSQWALAAGALVAVALGAMFAALVSRSITRPISRAVSAAEAIGAGELNTAIDARGSDESARLLQALAAMQANLAKTVAEVRGSADSVATASHQIAHGNADLSARTEQQASALQQTAASMEQLNATVRQNADNALQANQLAAAASAVATEGGQVVAQVVRTMDGISESSRRITEIINVIDGIAFQTNILALNAAVEAARAGEQGRGFAVVAGEVRTLAQRSAEAAREIKALIGTSVERVDSGNALVHKAGTKMDEVLASIRRVADIVGEISSASAEQSDGVTQVGEAVAQMDQATQQNAALVEESAAAADSLRTQARQLVDAVAVFRLGNEGARREAAPAASVAPVAVSAPKAPARPAARAVAHPASAEAAWETF</sequence>
<dbReference type="SMART" id="SM00304">
    <property type="entry name" value="HAMP"/>
    <property type="match status" value="1"/>
</dbReference>
<dbReference type="HOGENOM" id="CLU_000445_107_16_4"/>
<dbReference type="GO" id="GO:0006935">
    <property type="term" value="P:chemotaxis"/>
    <property type="evidence" value="ECO:0007669"/>
    <property type="project" value="TreeGrafter"/>
</dbReference>
<keyword evidence="5" id="KW-0472">Membrane</keyword>
<evidence type="ECO:0000256" key="1">
    <source>
        <dbReference type="ARBA" id="ARBA00004370"/>
    </source>
</evidence>
<dbReference type="Proteomes" id="UP000007883">
    <property type="component" value="Chromosome"/>
</dbReference>
<keyword evidence="5" id="KW-0812">Transmembrane</keyword>
<dbReference type="PROSITE" id="PS50111">
    <property type="entry name" value="CHEMOTAXIS_TRANSDUC_2"/>
    <property type="match status" value="1"/>
</dbReference>
<proteinExistence type="inferred from homology"/>
<comment type="subcellular location">
    <subcellularLocation>
        <location evidence="1">Membrane</location>
    </subcellularLocation>
</comment>
<reference evidence="8 9" key="1">
    <citation type="journal article" date="2012" name="J. Bacteriol.">
        <title>Complete genome sequence of phototrophic betaproteobacterium Rubrivivax gelatinosus IL144.</title>
        <authorList>
            <person name="Nagashima S."/>
            <person name="Kamimura A."/>
            <person name="Shimizu T."/>
            <person name="Nakamura-isaki S."/>
            <person name="Aono E."/>
            <person name="Sakamoto K."/>
            <person name="Ichikawa N."/>
            <person name="Nakazawa H."/>
            <person name="Sekine M."/>
            <person name="Yamazaki S."/>
            <person name="Fujita N."/>
            <person name="Shimada K."/>
            <person name="Hanada S."/>
            <person name="Nagashima K.V.P."/>
        </authorList>
    </citation>
    <scope>NUCLEOTIDE SEQUENCE [LARGE SCALE GENOMIC DNA]</scope>
    <source>
        <strain evidence="9">NBRC 100245 / IL144</strain>
    </source>
</reference>
<feature type="transmembrane region" description="Helical" evidence="5">
    <location>
        <begin position="186"/>
        <end position="206"/>
    </location>
</feature>
<evidence type="ECO:0000313" key="9">
    <source>
        <dbReference type="Proteomes" id="UP000007883"/>
    </source>
</evidence>
<dbReference type="InterPro" id="IPR024478">
    <property type="entry name" value="HlyB_4HB_MCP"/>
</dbReference>
<dbReference type="CDD" id="cd11386">
    <property type="entry name" value="MCP_signal"/>
    <property type="match status" value="1"/>
</dbReference>
<dbReference type="GO" id="GO:0004888">
    <property type="term" value="F:transmembrane signaling receptor activity"/>
    <property type="evidence" value="ECO:0007669"/>
    <property type="project" value="TreeGrafter"/>
</dbReference>